<name>A0A931GXF8_9BACT</name>
<reference evidence="1" key="1">
    <citation type="submission" date="2020-11" db="EMBL/GenBank/DDBJ databases">
        <title>Bacterial whole genome sequence for Panacibacter sp. DH6.</title>
        <authorList>
            <person name="Le V."/>
            <person name="Ko S."/>
            <person name="Ahn C.-Y."/>
            <person name="Oh H.-M."/>
        </authorList>
    </citation>
    <scope>NUCLEOTIDE SEQUENCE</scope>
    <source>
        <strain evidence="1">DH6</strain>
    </source>
</reference>
<dbReference type="Pfam" id="PF07606">
    <property type="entry name" value="DUF1569"/>
    <property type="match status" value="1"/>
</dbReference>
<sequence>MIDLKNNRQQAFDKLATLQRDQQPLFGLMTPQHMIEHLVWGVTFSNGVFPQQQIVTDDMALKLRPLLMHTVKPYPKGIKTPMLGDTPPPLKYADIPAAIEELKLALIAFDKFFETNTTAINPALGVLNYEEWLMVHNKHFKHHMGQFGLV</sequence>
<keyword evidence="2" id="KW-1185">Reference proteome</keyword>
<dbReference type="AlphaFoldDB" id="A0A931GXF8"/>
<evidence type="ECO:0000313" key="2">
    <source>
        <dbReference type="Proteomes" id="UP000628448"/>
    </source>
</evidence>
<accession>A0A931GXF8</accession>
<gene>
    <name evidence="1" type="ORF">I5907_05100</name>
</gene>
<comment type="caution">
    <text evidence="1">The sequence shown here is derived from an EMBL/GenBank/DDBJ whole genome shotgun (WGS) entry which is preliminary data.</text>
</comment>
<dbReference type="Proteomes" id="UP000628448">
    <property type="component" value="Unassembled WGS sequence"/>
</dbReference>
<organism evidence="1 2">
    <name type="scientific">Panacibacter microcysteis</name>
    <dbReference type="NCBI Taxonomy" id="2793269"/>
    <lineage>
        <taxon>Bacteria</taxon>
        <taxon>Pseudomonadati</taxon>
        <taxon>Bacteroidota</taxon>
        <taxon>Chitinophagia</taxon>
        <taxon>Chitinophagales</taxon>
        <taxon>Chitinophagaceae</taxon>
        <taxon>Panacibacter</taxon>
    </lineage>
</organism>
<protein>
    <submittedName>
        <fullName evidence="1">DUF1569 domain-containing protein</fullName>
    </submittedName>
</protein>
<dbReference type="EMBL" id="JADWYR010000001">
    <property type="protein sequence ID" value="MBG9375599.1"/>
    <property type="molecule type" value="Genomic_DNA"/>
</dbReference>
<dbReference type="InterPro" id="IPR011463">
    <property type="entry name" value="DUF1569"/>
</dbReference>
<dbReference type="RefSeq" id="WP_196989642.1">
    <property type="nucleotide sequence ID" value="NZ_JADWYR010000001.1"/>
</dbReference>
<proteinExistence type="predicted"/>
<evidence type="ECO:0000313" key="1">
    <source>
        <dbReference type="EMBL" id="MBG9375599.1"/>
    </source>
</evidence>